<gene>
    <name evidence="2" type="ORF">Nepgr_030227</name>
</gene>
<name>A0AAD3TFY2_NEPGR</name>
<evidence type="ECO:0000313" key="3">
    <source>
        <dbReference type="Proteomes" id="UP001279734"/>
    </source>
</evidence>
<accession>A0AAD3TFY2</accession>
<dbReference type="AlphaFoldDB" id="A0AAD3TFY2"/>
<feature type="region of interest" description="Disordered" evidence="1">
    <location>
        <begin position="67"/>
        <end position="91"/>
    </location>
</feature>
<protein>
    <submittedName>
        <fullName evidence="2">Uncharacterized protein</fullName>
    </submittedName>
</protein>
<evidence type="ECO:0000256" key="1">
    <source>
        <dbReference type="SAM" id="MobiDB-lite"/>
    </source>
</evidence>
<comment type="caution">
    <text evidence="2">The sequence shown here is derived from an EMBL/GenBank/DDBJ whole genome shotgun (WGS) entry which is preliminary data.</text>
</comment>
<keyword evidence="3" id="KW-1185">Reference proteome</keyword>
<dbReference type="PANTHER" id="PTHR35104">
    <property type="entry name" value="OS03G0807000 PROTEIN"/>
    <property type="match status" value="1"/>
</dbReference>
<reference evidence="2" key="1">
    <citation type="submission" date="2023-05" db="EMBL/GenBank/DDBJ databases">
        <title>Nepenthes gracilis genome sequencing.</title>
        <authorList>
            <person name="Fukushima K."/>
        </authorList>
    </citation>
    <scope>NUCLEOTIDE SEQUENCE</scope>
    <source>
        <strain evidence="2">SING2019-196</strain>
    </source>
</reference>
<organism evidence="2 3">
    <name type="scientific">Nepenthes gracilis</name>
    <name type="common">Slender pitcher plant</name>
    <dbReference type="NCBI Taxonomy" id="150966"/>
    <lineage>
        <taxon>Eukaryota</taxon>
        <taxon>Viridiplantae</taxon>
        <taxon>Streptophyta</taxon>
        <taxon>Embryophyta</taxon>
        <taxon>Tracheophyta</taxon>
        <taxon>Spermatophyta</taxon>
        <taxon>Magnoliopsida</taxon>
        <taxon>eudicotyledons</taxon>
        <taxon>Gunneridae</taxon>
        <taxon>Pentapetalae</taxon>
        <taxon>Caryophyllales</taxon>
        <taxon>Nepenthaceae</taxon>
        <taxon>Nepenthes</taxon>
    </lineage>
</organism>
<dbReference type="EMBL" id="BSYO01000034">
    <property type="protein sequence ID" value="GMH28384.1"/>
    <property type="molecule type" value="Genomic_DNA"/>
</dbReference>
<proteinExistence type="predicted"/>
<dbReference type="PANTHER" id="PTHR35104:SF13">
    <property type="entry name" value="OS03G0807000 PROTEIN"/>
    <property type="match status" value="1"/>
</dbReference>
<dbReference type="Proteomes" id="UP001279734">
    <property type="component" value="Unassembled WGS sequence"/>
</dbReference>
<sequence length="91" mass="10136">MVLNSRVAVQVANVSASLCQYISCNPEILRSEEVLDLIFCFPFQQIRRLFLCFSTFFCFPPLDPFSSRSFSASSSSSSDDSISSGYDSHSD</sequence>
<evidence type="ECO:0000313" key="2">
    <source>
        <dbReference type="EMBL" id="GMH28384.1"/>
    </source>
</evidence>